<reference evidence="2" key="1">
    <citation type="submission" date="2019-12" db="UniProtKB">
        <authorList>
            <consortium name="WormBaseParasite"/>
        </authorList>
    </citation>
    <scope>IDENTIFICATION</scope>
</reference>
<dbReference type="Proteomes" id="UP000046395">
    <property type="component" value="Unassembled WGS sequence"/>
</dbReference>
<name>A0A5S6QQF7_TRIMR</name>
<keyword evidence="1" id="KW-1185">Reference proteome</keyword>
<evidence type="ECO:0000313" key="2">
    <source>
        <dbReference type="WBParaSite" id="TMUE_2000009107.1"/>
    </source>
</evidence>
<protein>
    <submittedName>
        <fullName evidence="2">Uncharacterized protein</fullName>
    </submittedName>
</protein>
<dbReference type="AlphaFoldDB" id="A0A5S6QQF7"/>
<accession>A0A5S6QQF7</accession>
<evidence type="ECO:0000313" key="1">
    <source>
        <dbReference type="Proteomes" id="UP000046395"/>
    </source>
</evidence>
<dbReference type="WBParaSite" id="TMUE_2000009107.1">
    <property type="protein sequence ID" value="TMUE_2000009107.1"/>
    <property type="gene ID" value="WBGene00294912"/>
</dbReference>
<proteinExistence type="predicted"/>
<organism evidence="1 2">
    <name type="scientific">Trichuris muris</name>
    <name type="common">Mouse whipworm</name>
    <dbReference type="NCBI Taxonomy" id="70415"/>
    <lineage>
        <taxon>Eukaryota</taxon>
        <taxon>Metazoa</taxon>
        <taxon>Ecdysozoa</taxon>
        <taxon>Nematoda</taxon>
        <taxon>Enoplea</taxon>
        <taxon>Dorylaimia</taxon>
        <taxon>Trichinellida</taxon>
        <taxon>Trichuridae</taxon>
        <taxon>Trichuris</taxon>
    </lineage>
</organism>
<sequence>MEEPRPARNVSNVNRNKFYASSRNMIIPRKKLELGNVVKFIFYWSQQKTRVKFCKTNMGMKKLYAIQWNL</sequence>